<proteinExistence type="predicted"/>
<gene>
    <name evidence="1" type="ORF">MtrunA17_Chr6g0460131</name>
</gene>
<comment type="caution">
    <text evidence="1">The sequence shown here is derived from an EMBL/GenBank/DDBJ whole genome shotgun (WGS) entry which is preliminary data.</text>
</comment>
<sequence length="55" mass="6470">MKRLPGVDYELQKKLDAKMDEVPARRQAREAFKDIQLGIDHILFKTPCDRDERGK</sequence>
<dbReference type="Gramene" id="rna34997">
    <property type="protein sequence ID" value="RHN50679.1"/>
    <property type="gene ID" value="gene34997"/>
</dbReference>
<dbReference type="EMBL" id="PSQE01000006">
    <property type="protein sequence ID" value="RHN50679.1"/>
    <property type="molecule type" value="Genomic_DNA"/>
</dbReference>
<dbReference type="Proteomes" id="UP000265566">
    <property type="component" value="Chromosome 6"/>
</dbReference>
<dbReference type="AlphaFoldDB" id="A0A396HBL1"/>
<organism evidence="1">
    <name type="scientific">Medicago truncatula</name>
    <name type="common">Barrel medic</name>
    <name type="synonym">Medicago tribuloides</name>
    <dbReference type="NCBI Taxonomy" id="3880"/>
    <lineage>
        <taxon>Eukaryota</taxon>
        <taxon>Viridiplantae</taxon>
        <taxon>Streptophyta</taxon>
        <taxon>Embryophyta</taxon>
        <taxon>Tracheophyta</taxon>
        <taxon>Spermatophyta</taxon>
        <taxon>Magnoliopsida</taxon>
        <taxon>eudicotyledons</taxon>
        <taxon>Gunneridae</taxon>
        <taxon>Pentapetalae</taxon>
        <taxon>rosids</taxon>
        <taxon>fabids</taxon>
        <taxon>Fabales</taxon>
        <taxon>Fabaceae</taxon>
        <taxon>Papilionoideae</taxon>
        <taxon>50 kb inversion clade</taxon>
        <taxon>NPAAA clade</taxon>
        <taxon>Hologalegina</taxon>
        <taxon>IRL clade</taxon>
        <taxon>Trifolieae</taxon>
        <taxon>Medicago</taxon>
    </lineage>
</organism>
<accession>A0A396HBL1</accession>
<reference evidence="1" key="1">
    <citation type="journal article" date="2018" name="Nat. Plants">
        <title>Whole-genome landscape of Medicago truncatula symbiotic genes.</title>
        <authorList>
            <person name="Pecrix Y."/>
            <person name="Gamas P."/>
            <person name="Carrere S."/>
        </authorList>
    </citation>
    <scope>NUCLEOTIDE SEQUENCE</scope>
    <source>
        <tissue evidence="1">Leaves</tissue>
    </source>
</reference>
<protein>
    <submittedName>
        <fullName evidence="1">Uncharacterized protein</fullName>
    </submittedName>
</protein>
<name>A0A396HBL1_MEDTR</name>
<evidence type="ECO:0000313" key="1">
    <source>
        <dbReference type="EMBL" id="RHN50679.1"/>
    </source>
</evidence>